<evidence type="ECO:0000313" key="2">
    <source>
        <dbReference type="Proteomes" id="UP000001190"/>
    </source>
</evidence>
<dbReference type="eggNOG" id="ENOG5032I6A">
    <property type="taxonomic scope" value="Bacteria"/>
</dbReference>
<keyword evidence="2" id="KW-1185">Reference proteome</keyword>
<reference evidence="1 2" key="1">
    <citation type="journal article" date="2008" name="Genome Res.">
        <title>Insights from the complete genome sequence of Mycobacterium marinum on the evolution of Mycobacterium tuberculosis.</title>
        <authorList>
            <person name="Stinear T.P."/>
            <person name="Seemann T."/>
            <person name="Harrison P.F."/>
            <person name="Jenkin G.A."/>
            <person name="Davies J.K."/>
            <person name="Johnson P.D."/>
            <person name="Abdellah Z."/>
            <person name="Arrowsmith C."/>
            <person name="Chillingworth T."/>
            <person name="Churcher C."/>
            <person name="Clarke K."/>
            <person name="Cronin A."/>
            <person name="Davis P."/>
            <person name="Goodhead I."/>
            <person name="Holroyd N."/>
            <person name="Jagels K."/>
            <person name="Lord A."/>
            <person name="Moule S."/>
            <person name="Mungall K."/>
            <person name="Norbertczak H."/>
            <person name="Quail M.A."/>
            <person name="Rabbinowitsch E."/>
            <person name="Walker D."/>
            <person name="White B."/>
            <person name="Whitehead S."/>
            <person name="Small P.L."/>
            <person name="Brosch R."/>
            <person name="Ramakrishnan L."/>
            <person name="Fischbach M.A."/>
            <person name="Parkhill J."/>
            <person name="Cole S.T."/>
        </authorList>
    </citation>
    <scope>NUCLEOTIDE SEQUENCE [LARGE SCALE GENOMIC DNA]</scope>
    <source>
        <strain evidence="2">ATCC BAA-535 / M</strain>
    </source>
</reference>
<dbReference type="KEGG" id="mmi:MMAR_5571"/>
<name>B2HGP9_MYCMM</name>
<organism evidence="1 2">
    <name type="scientific">Mycobacterium marinum (strain ATCC BAA-535 / M)</name>
    <dbReference type="NCBI Taxonomy" id="216594"/>
    <lineage>
        <taxon>Bacteria</taxon>
        <taxon>Bacillati</taxon>
        <taxon>Actinomycetota</taxon>
        <taxon>Actinomycetes</taxon>
        <taxon>Mycobacteriales</taxon>
        <taxon>Mycobacteriaceae</taxon>
        <taxon>Mycobacterium</taxon>
        <taxon>Mycobacterium ulcerans group</taxon>
    </lineage>
</organism>
<dbReference type="EMBL" id="CP000854">
    <property type="protein sequence ID" value="ACC41602.1"/>
    <property type="molecule type" value="Genomic_DNA"/>
</dbReference>
<dbReference type="Proteomes" id="UP000001190">
    <property type="component" value="Chromosome"/>
</dbReference>
<gene>
    <name evidence="1" type="ordered locus">MMAR_5571</name>
</gene>
<sequence length="76" mass="8835">MPELLRRQRFPAHAVENSWPEPDWDPWLMRALQRPTLWAGRLDKIMATGKRHSTGDDLIDELDRIAAQRGTYPAVL</sequence>
<dbReference type="HOGENOM" id="CLU_2650649_0_0_11"/>
<dbReference type="AlphaFoldDB" id="B2HGP9"/>
<protein>
    <submittedName>
        <fullName evidence="1">Uncharacterized protein</fullName>
    </submittedName>
</protein>
<proteinExistence type="predicted"/>
<evidence type="ECO:0000313" key="1">
    <source>
        <dbReference type="EMBL" id="ACC41602.1"/>
    </source>
</evidence>
<accession>B2HGP9</accession>